<dbReference type="OrthoDB" id="10249045at2759"/>
<proteinExistence type="predicted"/>
<evidence type="ECO:0000313" key="1">
    <source>
        <dbReference type="EMBL" id="CAH0023098.1"/>
    </source>
</evidence>
<accession>A0A9N9VJV7</accession>
<reference evidence="1" key="1">
    <citation type="submission" date="2021-10" db="EMBL/GenBank/DDBJ databases">
        <authorList>
            <person name="Piombo E."/>
        </authorList>
    </citation>
    <scope>NUCLEOTIDE SEQUENCE</scope>
</reference>
<name>A0A9N9VJV7_9HYPO</name>
<comment type="caution">
    <text evidence="1">The sequence shown here is derived from an EMBL/GenBank/DDBJ whole genome shotgun (WGS) entry which is preliminary data.</text>
</comment>
<dbReference type="AlphaFoldDB" id="A0A9N9VJV7"/>
<dbReference type="Proteomes" id="UP000696573">
    <property type="component" value="Unassembled WGS sequence"/>
</dbReference>
<gene>
    <name evidence="1" type="ORF">CRHIZ90672A_00007550</name>
</gene>
<sequence>MWREDQVVWPPYWTPTPLPGTQDDLPLAATLNKSENNTQKDSPLFRLSPEIRVRIYDLVLQTVCDQDRAFTDRSLFKRPNLTGPRRIYTALLRTCRAVYAETWALPLINTSLVIHEGSDEDRPPNRPHSIMCPNKRLFYLQAWQLLLIGGVDMTFQQIRLENRGIEEWLRRLHHARGHAREIVRRVASEKHPGSESIKSFVEDSLIGVRIRALTVRVNRRDWWNWTNDPSTNSPEQRASRKRMIRVLQPNTPHDFGPYANGDSEPLLGEDCTISFVLETFGPKAEELDYTVNQAKDWVFSIPSLSQEGQNRRILGWDGQVLNESWERTVNEPHIAWLRKPVYSAIRNRVEVRVIRFLPKLAQD</sequence>
<keyword evidence="2" id="KW-1185">Reference proteome</keyword>
<dbReference type="EMBL" id="CABFNQ020000690">
    <property type="protein sequence ID" value="CAH0023098.1"/>
    <property type="molecule type" value="Genomic_DNA"/>
</dbReference>
<organism evidence="1 2">
    <name type="scientific">Clonostachys rhizophaga</name>
    <dbReference type="NCBI Taxonomy" id="160324"/>
    <lineage>
        <taxon>Eukaryota</taxon>
        <taxon>Fungi</taxon>
        <taxon>Dikarya</taxon>
        <taxon>Ascomycota</taxon>
        <taxon>Pezizomycotina</taxon>
        <taxon>Sordariomycetes</taxon>
        <taxon>Hypocreomycetidae</taxon>
        <taxon>Hypocreales</taxon>
        <taxon>Bionectriaceae</taxon>
        <taxon>Clonostachys</taxon>
    </lineage>
</organism>
<evidence type="ECO:0000313" key="2">
    <source>
        <dbReference type="Proteomes" id="UP000696573"/>
    </source>
</evidence>
<protein>
    <submittedName>
        <fullName evidence="1">Uncharacterized protein</fullName>
    </submittedName>
</protein>